<dbReference type="EMBL" id="FWXH01000002">
    <property type="protein sequence ID" value="SMC17188.1"/>
    <property type="molecule type" value="Genomic_DNA"/>
</dbReference>
<dbReference type="AlphaFoldDB" id="A0A1W1X0E5"/>
<evidence type="ECO:0000313" key="2">
    <source>
        <dbReference type="Proteomes" id="UP000192468"/>
    </source>
</evidence>
<dbReference type="STRING" id="1121291.SAMN02745134_00250"/>
<sequence>MSGIREVIKYSNLDYYNVLKLPLDTFMMMRKNAFIEQCMRTEEGQKYLKDCKRFEQTEPDYDAIKRFQDRHKK</sequence>
<keyword evidence="2" id="KW-1185">Reference proteome</keyword>
<proteinExistence type="predicted"/>
<gene>
    <name evidence="1" type="ORF">SAMN02745134_00250</name>
</gene>
<dbReference type="RefSeq" id="WP_084113457.1">
    <property type="nucleotide sequence ID" value="NZ_FWXH01000002.1"/>
</dbReference>
<reference evidence="1 2" key="1">
    <citation type="submission" date="2017-04" db="EMBL/GenBank/DDBJ databases">
        <authorList>
            <person name="Afonso C.L."/>
            <person name="Miller P.J."/>
            <person name="Scott M.A."/>
            <person name="Spackman E."/>
            <person name="Goraichik I."/>
            <person name="Dimitrov K.M."/>
            <person name="Suarez D.L."/>
            <person name="Swayne D.E."/>
        </authorList>
    </citation>
    <scope>NUCLEOTIDE SEQUENCE [LARGE SCALE GENOMIC DNA]</scope>
    <source>
        <strain evidence="1 2">DSM 12555</strain>
    </source>
</reference>
<protein>
    <submittedName>
        <fullName evidence="1">Uncharacterized protein</fullName>
    </submittedName>
</protein>
<name>A0A1W1X0E5_9CLOT</name>
<dbReference type="OrthoDB" id="2056368at2"/>
<organism evidence="1 2">
    <name type="scientific">Clostridium acidisoli DSM 12555</name>
    <dbReference type="NCBI Taxonomy" id="1121291"/>
    <lineage>
        <taxon>Bacteria</taxon>
        <taxon>Bacillati</taxon>
        <taxon>Bacillota</taxon>
        <taxon>Clostridia</taxon>
        <taxon>Eubacteriales</taxon>
        <taxon>Clostridiaceae</taxon>
        <taxon>Clostridium</taxon>
    </lineage>
</organism>
<evidence type="ECO:0000313" key="1">
    <source>
        <dbReference type="EMBL" id="SMC17188.1"/>
    </source>
</evidence>
<accession>A0A1W1X0E5</accession>
<dbReference type="Proteomes" id="UP000192468">
    <property type="component" value="Unassembled WGS sequence"/>
</dbReference>